<dbReference type="PANTHER" id="PTHR33568">
    <property type="entry name" value="DNA POLYMERASE"/>
    <property type="match status" value="1"/>
</dbReference>
<name>A0A8B6BL91_MYTGA</name>
<evidence type="ECO:0000313" key="3">
    <source>
        <dbReference type="Proteomes" id="UP000596742"/>
    </source>
</evidence>
<comment type="caution">
    <text evidence="1">The sequence shown here is derived from an EMBL/GenBank/DDBJ whole genome shotgun (WGS) entry which is preliminary data.</text>
</comment>
<protein>
    <recommendedName>
        <fullName evidence="4">DNA-directed DNA polymerase</fullName>
    </recommendedName>
</protein>
<dbReference type="AlphaFoldDB" id="A0A8B6BL91"/>
<reference evidence="1" key="1">
    <citation type="submission" date="2018-11" db="EMBL/GenBank/DDBJ databases">
        <authorList>
            <person name="Alioto T."/>
            <person name="Alioto T."/>
        </authorList>
    </citation>
    <scope>NUCLEOTIDE SEQUENCE</scope>
</reference>
<dbReference type="OrthoDB" id="6417920at2759"/>
<dbReference type="PANTHER" id="PTHR33568:SF3">
    <property type="entry name" value="DNA-DIRECTED DNA POLYMERASE"/>
    <property type="match status" value="1"/>
</dbReference>
<keyword evidence="3" id="KW-1185">Reference proteome</keyword>
<evidence type="ECO:0000313" key="2">
    <source>
        <dbReference type="EMBL" id="VDI31705.1"/>
    </source>
</evidence>
<dbReference type="Gene3D" id="3.90.1600.10">
    <property type="entry name" value="Palm domain of DNA polymerase"/>
    <property type="match status" value="1"/>
</dbReference>
<dbReference type="SUPFAM" id="SSF56672">
    <property type="entry name" value="DNA/RNA polymerases"/>
    <property type="match status" value="1"/>
</dbReference>
<organism evidence="1 3">
    <name type="scientific">Mytilus galloprovincialis</name>
    <name type="common">Mediterranean mussel</name>
    <dbReference type="NCBI Taxonomy" id="29158"/>
    <lineage>
        <taxon>Eukaryota</taxon>
        <taxon>Metazoa</taxon>
        <taxon>Spiralia</taxon>
        <taxon>Lophotrochozoa</taxon>
        <taxon>Mollusca</taxon>
        <taxon>Bivalvia</taxon>
        <taxon>Autobranchia</taxon>
        <taxon>Pteriomorphia</taxon>
        <taxon>Mytilida</taxon>
        <taxon>Mytiloidea</taxon>
        <taxon>Mytilidae</taxon>
        <taxon>Mytilinae</taxon>
        <taxon>Mytilus</taxon>
    </lineage>
</organism>
<dbReference type="Proteomes" id="UP000596742">
    <property type="component" value="Unassembled WGS sequence"/>
</dbReference>
<dbReference type="InterPro" id="IPR023211">
    <property type="entry name" value="DNA_pol_palm_dom_sf"/>
</dbReference>
<dbReference type="InterPro" id="IPR043502">
    <property type="entry name" value="DNA/RNA_pol_sf"/>
</dbReference>
<dbReference type="EMBL" id="UYJE01004816">
    <property type="protein sequence ID" value="VDI31705.1"/>
    <property type="molecule type" value="Genomic_DNA"/>
</dbReference>
<evidence type="ECO:0008006" key="4">
    <source>
        <dbReference type="Google" id="ProtNLM"/>
    </source>
</evidence>
<dbReference type="EMBL" id="UYJE01000345">
    <property type="protein sequence ID" value="VDH92510.1"/>
    <property type="molecule type" value="Genomic_DNA"/>
</dbReference>
<proteinExistence type="predicted"/>
<sequence length="143" mass="16351">MYADTDSIVFTVNEGEWEPPLGDYLGDLTDEVPFNNITHFVTGGPKNYAFKLEKPDPTVIKTACKERGITLNYENTLSIYFNIVRELVTNISDQNVITVVGENEISRDPKNNRIITKTESKDYKTVFDKRVIVDDYKTIPYGF</sequence>
<gene>
    <name evidence="1" type="ORF">MGAL_10B063985</name>
    <name evidence="2" type="ORF">MGAL_10B079840</name>
</gene>
<accession>A0A8B6BL91</accession>
<evidence type="ECO:0000313" key="1">
    <source>
        <dbReference type="EMBL" id="VDH92510.1"/>
    </source>
</evidence>